<dbReference type="PROSITE" id="PS50110">
    <property type="entry name" value="RESPONSE_REGULATORY"/>
    <property type="match status" value="1"/>
</dbReference>
<evidence type="ECO:0000313" key="3">
    <source>
        <dbReference type="EMBL" id="AXH13397.1"/>
    </source>
</evidence>
<gene>
    <name evidence="3" type="ORF">ABIV_2423</name>
    <name evidence="4" type="ORF">CRV05_06380</name>
</gene>
<feature type="modified residue" description="4-aspartylphosphate" evidence="1">
    <location>
        <position position="64"/>
    </location>
</feature>
<dbReference type="PANTHER" id="PTHR43228:SF1">
    <property type="entry name" value="TWO-COMPONENT RESPONSE REGULATOR ARR22"/>
    <property type="match status" value="1"/>
</dbReference>
<reference evidence="3 5" key="2">
    <citation type="submission" date="2018-07" db="EMBL/GenBank/DDBJ databases">
        <title>Complete genome of the Arcobacter bivalviorum type strain LMG 26154.</title>
        <authorList>
            <person name="Miller W.G."/>
            <person name="Yee E."/>
            <person name="Bono J.L."/>
        </authorList>
    </citation>
    <scope>NUCLEOTIDE SEQUENCE [LARGE SCALE GENOMIC DNA]</scope>
    <source>
        <strain evidence="3 5">LMG 26154</strain>
    </source>
</reference>
<dbReference type="Proteomes" id="UP000253850">
    <property type="component" value="Chromosome"/>
</dbReference>
<keyword evidence="6" id="KW-1185">Reference proteome</keyword>
<keyword evidence="1" id="KW-0597">Phosphoprotein</keyword>
<protein>
    <submittedName>
        <fullName evidence="3">Two-component system response regulator</fullName>
    </submittedName>
</protein>
<dbReference type="InterPro" id="IPR011006">
    <property type="entry name" value="CheY-like_superfamily"/>
</dbReference>
<dbReference type="EMBL" id="PDKM01000003">
    <property type="protein sequence ID" value="RXK10003.1"/>
    <property type="molecule type" value="Genomic_DNA"/>
</dbReference>
<dbReference type="RefSeq" id="WP_114840180.1">
    <property type="nucleotide sequence ID" value="NZ_CP031217.1"/>
</dbReference>
<proteinExistence type="predicted"/>
<dbReference type="Pfam" id="PF00072">
    <property type="entry name" value="Response_reg"/>
    <property type="match status" value="1"/>
</dbReference>
<dbReference type="Proteomes" id="UP000289193">
    <property type="component" value="Unassembled WGS sequence"/>
</dbReference>
<feature type="domain" description="Response regulatory" evidence="2">
    <location>
        <begin position="15"/>
        <end position="129"/>
    </location>
</feature>
<dbReference type="CDD" id="cd17546">
    <property type="entry name" value="REC_hyHK_CKI1_RcsC-like"/>
    <property type="match status" value="1"/>
</dbReference>
<dbReference type="KEGG" id="hbv:ABIV_2423"/>
<dbReference type="PANTHER" id="PTHR43228">
    <property type="entry name" value="TWO-COMPONENT RESPONSE REGULATOR"/>
    <property type="match status" value="1"/>
</dbReference>
<reference evidence="4 6" key="1">
    <citation type="submission" date="2017-10" db="EMBL/GenBank/DDBJ databases">
        <title>Genomics of the genus Arcobacter.</title>
        <authorList>
            <person name="Perez-Cataluna A."/>
            <person name="Figueras M.J."/>
        </authorList>
    </citation>
    <scope>NUCLEOTIDE SEQUENCE [LARGE SCALE GENOMIC DNA]</scope>
    <source>
        <strain evidence="4 6">CECT 7835</strain>
    </source>
</reference>
<organism evidence="4 6">
    <name type="scientific">Halarcobacter bivalviorum</name>
    <dbReference type="NCBI Taxonomy" id="663364"/>
    <lineage>
        <taxon>Bacteria</taxon>
        <taxon>Pseudomonadati</taxon>
        <taxon>Campylobacterota</taxon>
        <taxon>Epsilonproteobacteria</taxon>
        <taxon>Campylobacterales</taxon>
        <taxon>Arcobacteraceae</taxon>
        <taxon>Halarcobacter</taxon>
    </lineage>
</organism>
<sequence>MSELIKLKNKANQYSVLVVEDSKHIQKQMKTFLGKLFKEVFVADNGVMGLELFKKNLPDLVLTDLTMPLMNGHEFIEKLLLFSPNTRIIIISAHAYEENIIKFKKLGIDEFIQKPVNYDVLISSLLNSLMKLENKDEEDFDDIFKFLYEVKLENKPLELVNHYKGVPFIHEAKIINIHKDKVLLKTENVQIKAIKYEGETTLHFEDKILVGTFSEYDEVNKIITLINLSEVETSSKNRREVRVDPDELFTASIFANSERYNYKVESISVCAIAFKAKNVTSRLKRGDKVDLVIGFKTEHEASFENKIIHKERLAFKALVYKINKIDEDYSKIIFIYELKFGDRKILENYISQRQLELVKEFKELRI</sequence>
<dbReference type="GO" id="GO:0000160">
    <property type="term" value="P:phosphorelay signal transduction system"/>
    <property type="evidence" value="ECO:0007669"/>
    <property type="project" value="InterPro"/>
</dbReference>
<dbReference type="SMART" id="SM00448">
    <property type="entry name" value="REC"/>
    <property type="match status" value="1"/>
</dbReference>
<name>A0AAX2A9J0_9BACT</name>
<dbReference type="EMBL" id="CP031217">
    <property type="protein sequence ID" value="AXH13397.1"/>
    <property type="molecule type" value="Genomic_DNA"/>
</dbReference>
<evidence type="ECO:0000313" key="6">
    <source>
        <dbReference type="Proteomes" id="UP000289193"/>
    </source>
</evidence>
<dbReference type="AlphaFoldDB" id="A0AAX2A9J0"/>
<dbReference type="SUPFAM" id="SSF52172">
    <property type="entry name" value="CheY-like"/>
    <property type="match status" value="1"/>
</dbReference>
<dbReference type="InterPro" id="IPR052048">
    <property type="entry name" value="ST_Response_Regulator"/>
</dbReference>
<dbReference type="Gene3D" id="3.40.50.2300">
    <property type="match status" value="1"/>
</dbReference>
<evidence type="ECO:0000256" key="1">
    <source>
        <dbReference type="PROSITE-ProRule" id="PRU00169"/>
    </source>
</evidence>
<dbReference type="InterPro" id="IPR001789">
    <property type="entry name" value="Sig_transdc_resp-reg_receiver"/>
</dbReference>
<accession>A0AAX2A9J0</accession>
<evidence type="ECO:0000313" key="4">
    <source>
        <dbReference type="EMBL" id="RXK10003.1"/>
    </source>
</evidence>
<evidence type="ECO:0000259" key="2">
    <source>
        <dbReference type="PROSITE" id="PS50110"/>
    </source>
</evidence>
<evidence type="ECO:0000313" key="5">
    <source>
        <dbReference type="Proteomes" id="UP000253850"/>
    </source>
</evidence>